<name>A0ABR2NLC8_9ROSI</name>
<accession>A0ABR2NLC8</accession>
<evidence type="ECO:0000256" key="1">
    <source>
        <dbReference type="SAM" id="SignalP"/>
    </source>
</evidence>
<dbReference type="EMBL" id="JBBPBN010000126">
    <property type="protein sequence ID" value="KAK8976861.1"/>
    <property type="molecule type" value="Genomic_DNA"/>
</dbReference>
<gene>
    <name evidence="2" type="ORF">V6N11_047628</name>
</gene>
<keyword evidence="1" id="KW-0732">Signal</keyword>
<keyword evidence="3" id="KW-1185">Reference proteome</keyword>
<reference evidence="2 3" key="1">
    <citation type="journal article" date="2024" name="G3 (Bethesda)">
        <title>Genome assembly of Hibiscus sabdariffa L. provides insights into metabolisms of medicinal natural products.</title>
        <authorList>
            <person name="Kim T."/>
        </authorList>
    </citation>
    <scope>NUCLEOTIDE SEQUENCE [LARGE SCALE GENOMIC DNA]</scope>
    <source>
        <strain evidence="2">TK-2024</strain>
        <tissue evidence="2">Old leaves</tissue>
    </source>
</reference>
<dbReference type="Proteomes" id="UP001396334">
    <property type="component" value="Unassembled WGS sequence"/>
</dbReference>
<evidence type="ECO:0000313" key="2">
    <source>
        <dbReference type="EMBL" id="KAK8976861.1"/>
    </source>
</evidence>
<sequence>MKVTGGKGKSCKAAVAITELLLVLLFVAGLATAELDQECFNSCLTGCDVPPQWMQRCIKQCRTQCTHSASVTVDERRPIGQ</sequence>
<proteinExistence type="predicted"/>
<feature type="chain" id="PRO_5045833000" evidence="1">
    <location>
        <begin position="34"/>
        <end position="81"/>
    </location>
</feature>
<evidence type="ECO:0000313" key="3">
    <source>
        <dbReference type="Proteomes" id="UP001396334"/>
    </source>
</evidence>
<feature type="signal peptide" evidence="1">
    <location>
        <begin position="1"/>
        <end position="33"/>
    </location>
</feature>
<comment type="caution">
    <text evidence="2">The sequence shown here is derived from an EMBL/GenBank/DDBJ whole genome shotgun (WGS) entry which is preliminary data.</text>
</comment>
<protein>
    <submittedName>
        <fullName evidence="2">Uncharacterized protein</fullName>
    </submittedName>
</protein>
<organism evidence="2 3">
    <name type="scientific">Hibiscus sabdariffa</name>
    <name type="common">roselle</name>
    <dbReference type="NCBI Taxonomy" id="183260"/>
    <lineage>
        <taxon>Eukaryota</taxon>
        <taxon>Viridiplantae</taxon>
        <taxon>Streptophyta</taxon>
        <taxon>Embryophyta</taxon>
        <taxon>Tracheophyta</taxon>
        <taxon>Spermatophyta</taxon>
        <taxon>Magnoliopsida</taxon>
        <taxon>eudicotyledons</taxon>
        <taxon>Gunneridae</taxon>
        <taxon>Pentapetalae</taxon>
        <taxon>rosids</taxon>
        <taxon>malvids</taxon>
        <taxon>Malvales</taxon>
        <taxon>Malvaceae</taxon>
        <taxon>Malvoideae</taxon>
        <taxon>Hibiscus</taxon>
    </lineage>
</organism>